<evidence type="ECO:0000313" key="1">
    <source>
        <dbReference type="EMBL" id="KAF2791956.1"/>
    </source>
</evidence>
<proteinExistence type="predicted"/>
<name>A0A6A6X6H4_9PLEO</name>
<accession>A0A6A6X6H4</accession>
<dbReference type="AlphaFoldDB" id="A0A6A6X6H4"/>
<dbReference type="EMBL" id="MU001993">
    <property type="protein sequence ID" value="KAF2791956.1"/>
    <property type="molecule type" value="Genomic_DNA"/>
</dbReference>
<gene>
    <name evidence="1" type="ORF">K505DRAFT_418774</name>
</gene>
<keyword evidence="2" id="KW-1185">Reference proteome</keyword>
<organism evidence="1 2">
    <name type="scientific">Melanomma pulvis-pyrius CBS 109.77</name>
    <dbReference type="NCBI Taxonomy" id="1314802"/>
    <lineage>
        <taxon>Eukaryota</taxon>
        <taxon>Fungi</taxon>
        <taxon>Dikarya</taxon>
        <taxon>Ascomycota</taxon>
        <taxon>Pezizomycotina</taxon>
        <taxon>Dothideomycetes</taxon>
        <taxon>Pleosporomycetidae</taxon>
        <taxon>Pleosporales</taxon>
        <taxon>Melanommataceae</taxon>
        <taxon>Melanomma</taxon>
    </lineage>
</organism>
<evidence type="ECO:0000313" key="2">
    <source>
        <dbReference type="Proteomes" id="UP000799757"/>
    </source>
</evidence>
<reference evidence="1" key="1">
    <citation type="journal article" date="2020" name="Stud. Mycol.">
        <title>101 Dothideomycetes genomes: a test case for predicting lifestyles and emergence of pathogens.</title>
        <authorList>
            <person name="Haridas S."/>
            <person name="Albert R."/>
            <person name="Binder M."/>
            <person name="Bloem J."/>
            <person name="Labutti K."/>
            <person name="Salamov A."/>
            <person name="Andreopoulos B."/>
            <person name="Baker S."/>
            <person name="Barry K."/>
            <person name="Bills G."/>
            <person name="Bluhm B."/>
            <person name="Cannon C."/>
            <person name="Castanera R."/>
            <person name="Culley D."/>
            <person name="Daum C."/>
            <person name="Ezra D."/>
            <person name="Gonzalez J."/>
            <person name="Henrissat B."/>
            <person name="Kuo A."/>
            <person name="Liang C."/>
            <person name="Lipzen A."/>
            <person name="Lutzoni F."/>
            <person name="Magnuson J."/>
            <person name="Mondo S."/>
            <person name="Nolan M."/>
            <person name="Ohm R."/>
            <person name="Pangilinan J."/>
            <person name="Park H.-J."/>
            <person name="Ramirez L."/>
            <person name="Alfaro M."/>
            <person name="Sun H."/>
            <person name="Tritt A."/>
            <person name="Yoshinaga Y."/>
            <person name="Zwiers L.-H."/>
            <person name="Turgeon B."/>
            <person name="Goodwin S."/>
            <person name="Spatafora J."/>
            <person name="Crous P."/>
            <person name="Grigoriev I."/>
        </authorList>
    </citation>
    <scope>NUCLEOTIDE SEQUENCE</scope>
    <source>
        <strain evidence="1">CBS 109.77</strain>
    </source>
</reference>
<sequence>MTYRLVTPLNDSTDEPLGHQAGELDFTVVGLRVAYEREPTVPWPTGDQRRHELYPAVEESFGDRRNNIYYRIDSECDVGVGDNSPTAEAKLHTHCLPDGSKERETSMPPTYKNASAAALASGAVGRSFAKEIRGEVKEFSPLTKRKVIWLQQ</sequence>
<protein>
    <submittedName>
        <fullName evidence="1">Uncharacterized protein</fullName>
    </submittedName>
</protein>
<dbReference type="Proteomes" id="UP000799757">
    <property type="component" value="Unassembled WGS sequence"/>
</dbReference>